<dbReference type="SUPFAM" id="SSF56935">
    <property type="entry name" value="Porins"/>
    <property type="match status" value="1"/>
</dbReference>
<dbReference type="RefSeq" id="WP_341399852.1">
    <property type="nucleotide sequence ID" value="NZ_JBBUTI010000009.1"/>
</dbReference>
<evidence type="ECO:0000313" key="13">
    <source>
        <dbReference type="EMBL" id="MEK8047546.1"/>
    </source>
</evidence>
<comment type="caution">
    <text evidence="13">The sequence shown here is derived from an EMBL/GenBank/DDBJ whole genome shotgun (WGS) entry which is preliminary data.</text>
</comment>
<evidence type="ECO:0000256" key="11">
    <source>
        <dbReference type="SAM" id="SignalP"/>
    </source>
</evidence>
<evidence type="ECO:0000313" key="14">
    <source>
        <dbReference type="Proteomes" id="UP001379945"/>
    </source>
</evidence>
<dbReference type="EMBL" id="JBBUTI010000009">
    <property type="protein sequence ID" value="MEK8047546.1"/>
    <property type="molecule type" value="Genomic_DNA"/>
</dbReference>
<evidence type="ECO:0000256" key="3">
    <source>
        <dbReference type="ARBA" id="ARBA00022448"/>
    </source>
</evidence>
<protein>
    <submittedName>
        <fullName evidence="13">Porin</fullName>
    </submittedName>
</protein>
<evidence type="ECO:0000256" key="2">
    <source>
        <dbReference type="ARBA" id="ARBA00011233"/>
    </source>
</evidence>
<keyword evidence="4" id="KW-1134">Transmembrane beta strand</keyword>
<keyword evidence="5" id="KW-0812">Transmembrane</keyword>
<dbReference type="InterPro" id="IPR033900">
    <property type="entry name" value="Gram_neg_porin_domain"/>
</dbReference>
<organism evidence="13 14">
    <name type="scientific">Ideonella margarita</name>
    <dbReference type="NCBI Taxonomy" id="2984191"/>
    <lineage>
        <taxon>Bacteria</taxon>
        <taxon>Pseudomonadati</taxon>
        <taxon>Pseudomonadota</taxon>
        <taxon>Betaproteobacteria</taxon>
        <taxon>Burkholderiales</taxon>
        <taxon>Sphaerotilaceae</taxon>
        <taxon>Ideonella</taxon>
    </lineage>
</organism>
<feature type="domain" description="Porin" evidence="12">
    <location>
        <begin position="11"/>
        <end position="338"/>
    </location>
</feature>
<dbReference type="PANTHER" id="PTHR34501">
    <property type="entry name" value="PROTEIN YDDL-RELATED"/>
    <property type="match status" value="1"/>
</dbReference>
<dbReference type="InterPro" id="IPR050298">
    <property type="entry name" value="Gram-neg_bact_OMP"/>
</dbReference>
<dbReference type="Gene3D" id="2.40.160.10">
    <property type="entry name" value="Porin"/>
    <property type="match status" value="1"/>
</dbReference>
<keyword evidence="7" id="KW-0406">Ion transport</keyword>
<keyword evidence="8" id="KW-0626">Porin</keyword>
<feature type="chain" id="PRO_5045728374" evidence="11">
    <location>
        <begin position="25"/>
        <end position="362"/>
    </location>
</feature>
<evidence type="ECO:0000256" key="7">
    <source>
        <dbReference type="ARBA" id="ARBA00023065"/>
    </source>
</evidence>
<dbReference type="Proteomes" id="UP001379945">
    <property type="component" value="Unassembled WGS sequence"/>
</dbReference>
<keyword evidence="9" id="KW-0472">Membrane</keyword>
<evidence type="ECO:0000256" key="9">
    <source>
        <dbReference type="ARBA" id="ARBA00023136"/>
    </source>
</evidence>
<dbReference type="CDD" id="cd00342">
    <property type="entry name" value="gram_neg_porins"/>
    <property type="match status" value="1"/>
</dbReference>
<evidence type="ECO:0000256" key="8">
    <source>
        <dbReference type="ARBA" id="ARBA00023114"/>
    </source>
</evidence>
<keyword evidence="6 11" id="KW-0732">Signal</keyword>
<evidence type="ECO:0000256" key="4">
    <source>
        <dbReference type="ARBA" id="ARBA00022452"/>
    </source>
</evidence>
<dbReference type="Pfam" id="PF13609">
    <property type="entry name" value="Porin_4"/>
    <property type="match status" value="1"/>
</dbReference>
<evidence type="ECO:0000256" key="10">
    <source>
        <dbReference type="ARBA" id="ARBA00023237"/>
    </source>
</evidence>
<name>A0ABU9C6M8_9BURK</name>
<sequence>MKFITTRTLMAAAALAATGLSAKAQSSVQLFTLVDANVSHYSAGSKSGAGNVTSLNDGTTNGLNGSRWGIRTTEDLGGGLKAGVLLEGGFGVDTGAPGQGGRTFGRQGYISLSSSNLGELRMGRQYIFEDSVMGMTNPFGNALTLNPGTGVTNAGKALPLWLNAPRADNVVQVQSLVYSGFQAGLQVGAGEGTADRFHGVKLGYGQGAFNTALSYEWNRARSTGDSVNKSLTVAANYNFGSFKVLGGIQRNRDLVTTSGNGAFTGSNLTVTGDVTFAMDRTTGSTVGVEVPMGQWLFGANYTTVKYANAAGTSQTLGKAAAGARYGLSKNTFLYAAASVATGDLKDYISQKSVTQVGLRAAF</sequence>
<dbReference type="InterPro" id="IPR023614">
    <property type="entry name" value="Porin_dom_sf"/>
</dbReference>
<gene>
    <name evidence="13" type="ORF">AACH00_14390</name>
</gene>
<evidence type="ECO:0000256" key="6">
    <source>
        <dbReference type="ARBA" id="ARBA00022729"/>
    </source>
</evidence>
<reference evidence="13 14" key="1">
    <citation type="submission" date="2024-04" db="EMBL/GenBank/DDBJ databases">
        <title>Novel species of the genus Ideonella isolated from streams.</title>
        <authorList>
            <person name="Lu H."/>
        </authorList>
    </citation>
    <scope>NUCLEOTIDE SEQUENCE [LARGE SCALE GENOMIC DNA]</scope>
    <source>
        <strain evidence="13 14">LYT19W</strain>
    </source>
</reference>
<keyword evidence="14" id="KW-1185">Reference proteome</keyword>
<evidence type="ECO:0000256" key="5">
    <source>
        <dbReference type="ARBA" id="ARBA00022692"/>
    </source>
</evidence>
<keyword evidence="3" id="KW-0813">Transport</keyword>
<comment type="subunit">
    <text evidence="2">Homotrimer.</text>
</comment>
<keyword evidence="10" id="KW-0998">Cell outer membrane</keyword>
<accession>A0ABU9C6M8</accession>
<proteinExistence type="predicted"/>
<dbReference type="PANTHER" id="PTHR34501:SF9">
    <property type="entry name" value="MAJOR OUTER MEMBRANE PROTEIN P.IA"/>
    <property type="match status" value="1"/>
</dbReference>
<evidence type="ECO:0000256" key="1">
    <source>
        <dbReference type="ARBA" id="ARBA00004571"/>
    </source>
</evidence>
<feature type="signal peptide" evidence="11">
    <location>
        <begin position="1"/>
        <end position="24"/>
    </location>
</feature>
<evidence type="ECO:0000259" key="12">
    <source>
        <dbReference type="Pfam" id="PF13609"/>
    </source>
</evidence>
<comment type="subcellular location">
    <subcellularLocation>
        <location evidence="1">Cell outer membrane</location>
        <topology evidence="1">Multi-pass membrane protein</topology>
    </subcellularLocation>
</comment>